<comment type="caution">
    <text evidence="2">The sequence shown here is derived from an EMBL/GenBank/DDBJ whole genome shotgun (WGS) entry which is preliminary data.</text>
</comment>
<dbReference type="Pfam" id="PF17765">
    <property type="entry name" value="MLTR_LBD"/>
    <property type="match status" value="1"/>
</dbReference>
<sequence length="270" mass="29673">MTSTSSTVLTPPHPAIGLLVQQWRKRRRISQMQLAFDAGLSTRHLSFIETGRSRPSPEVLISIAGQLDVPFRERNVMLMAAGYAPRYPQKSLDAPDMQPVHTALTRLLQAHQPYPGLVLDRKWNVVLANPAAMSLASLLPESLRTPAINIYRASLHPEGLARFTRNLEEWAPHLLANLRLAVEGSGDPELIALEAEVLGYPGMQAASRREPSEQGLLIACHLDLPMGSLSMFSTVTSFGTPQDVTLQELCIELFYPADAASEAMMRSLAT</sequence>
<dbReference type="CDD" id="cd00093">
    <property type="entry name" value="HTH_XRE"/>
    <property type="match status" value="1"/>
</dbReference>
<keyword evidence="3" id="KW-1185">Reference proteome</keyword>
<dbReference type="RefSeq" id="WP_354442254.1">
    <property type="nucleotide sequence ID" value="NZ_JBEPSH010000002.1"/>
</dbReference>
<dbReference type="EMBL" id="JBEPSH010000002">
    <property type="protein sequence ID" value="MET4576263.1"/>
    <property type="molecule type" value="Genomic_DNA"/>
</dbReference>
<reference evidence="2 3" key="1">
    <citation type="submission" date="2024-06" db="EMBL/GenBank/DDBJ databases">
        <title>Sorghum-associated microbial communities from plants grown in Nebraska, USA.</title>
        <authorList>
            <person name="Schachtman D."/>
        </authorList>
    </citation>
    <scope>NUCLEOTIDE SEQUENCE [LARGE SCALE GENOMIC DNA]</scope>
    <source>
        <strain evidence="2 3">2709</strain>
    </source>
</reference>
<name>A0ABV2Q5F9_9BURK</name>
<evidence type="ECO:0000313" key="3">
    <source>
        <dbReference type="Proteomes" id="UP001549320"/>
    </source>
</evidence>
<dbReference type="Pfam" id="PF01381">
    <property type="entry name" value="HTH_3"/>
    <property type="match status" value="1"/>
</dbReference>
<accession>A0ABV2Q5F9</accession>
<dbReference type="Gene3D" id="3.30.450.180">
    <property type="match status" value="1"/>
</dbReference>
<dbReference type="Gene3D" id="1.10.260.40">
    <property type="entry name" value="lambda repressor-like DNA-binding domains"/>
    <property type="match status" value="1"/>
</dbReference>
<dbReference type="PANTHER" id="PTHR35010">
    <property type="entry name" value="BLL4672 PROTEIN-RELATED"/>
    <property type="match status" value="1"/>
</dbReference>
<dbReference type="Proteomes" id="UP001549320">
    <property type="component" value="Unassembled WGS sequence"/>
</dbReference>
<gene>
    <name evidence="2" type="ORF">ABIE13_001363</name>
</gene>
<evidence type="ECO:0000313" key="2">
    <source>
        <dbReference type="EMBL" id="MET4576263.1"/>
    </source>
</evidence>
<evidence type="ECO:0000259" key="1">
    <source>
        <dbReference type="PROSITE" id="PS50943"/>
    </source>
</evidence>
<dbReference type="PANTHER" id="PTHR35010:SF4">
    <property type="entry name" value="BLL5781 PROTEIN"/>
    <property type="match status" value="1"/>
</dbReference>
<dbReference type="InterPro" id="IPR010982">
    <property type="entry name" value="Lambda_DNA-bd_dom_sf"/>
</dbReference>
<dbReference type="InterPro" id="IPR041413">
    <property type="entry name" value="MLTR_LBD"/>
</dbReference>
<dbReference type="InterPro" id="IPR001387">
    <property type="entry name" value="Cro/C1-type_HTH"/>
</dbReference>
<proteinExistence type="predicted"/>
<feature type="domain" description="HTH cro/C1-type" evidence="1">
    <location>
        <begin position="20"/>
        <end position="74"/>
    </location>
</feature>
<protein>
    <submittedName>
        <fullName evidence="2">Transcriptional regulator with XRE-family HTH domain</fullName>
    </submittedName>
</protein>
<organism evidence="2 3">
    <name type="scientific">Ottowia thiooxydans</name>
    <dbReference type="NCBI Taxonomy" id="219182"/>
    <lineage>
        <taxon>Bacteria</taxon>
        <taxon>Pseudomonadati</taxon>
        <taxon>Pseudomonadota</taxon>
        <taxon>Betaproteobacteria</taxon>
        <taxon>Burkholderiales</taxon>
        <taxon>Comamonadaceae</taxon>
        <taxon>Ottowia</taxon>
    </lineage>
</organism>
<dbReference type="SUPFAM" id="SSF47413">
    <property type="entry name" value="lambda repressor-like DNA-binding domains"/>
    <property type="match status" value="1"/>
</dbReference>
<dbReference type="SMART" id="SM00530">
    <property type="entry name" value="HTH_XRE"/>
    <property type="match status" value="1"/>
</dbReference>
<dbReference type="PROSITE" id="PS50943">
    <property type="entry name" value="HTH_CROC1"/>
    <property type="match status" value="1"/>
</dbReference>